<dbReference type="FunFam" id="3.10.50.40:FF:000002">
    <property type="entry name" value="Peptidylprolyl isomerase"/>
    <property type="match status" value="3"/>
</dbReference>
<feature type="domain" description="PPIase FKBP-type" evidence="16">
    <location>
        <begin position="393"/>
        <end position="487"/>
    </location>
</feature>
<evidence type="ECO:0000313" key="19">
    <source>
        <dbReference type="RefSeq" id="XP_023387808.1"/>
    </source>
</evidence>
<dbReference type="SUPFAM" id="SSF54534">
    <property type="entry name" value="FKBP-like"/>
    <property type="match status" value="4"/>
</dbReference>
<evidence type="ECO:0000256" key="13">
    <source>
        <dbReference type="PROSITE-ProRule" id="PRU00277"/>
    </source>
</evidence>
<evidence type="ECO:0000256" key="4">
    <source>
        <dbReference type="ARBA" id="ARBA00022723"/>
    </source>
</evidence>
<keyword evidence="18" id="KW-1185">Reference proteome</keyword>
<dbReference type="Proteomes" id="UP000515202">
    <property type="component" value="Unplaced"/>
</dbReference>
<evidence type="ECO:0000256" key="12">
    <source>
        <dbReference type="ARBA" id="ARBA00055986"/>
    </source>
</evidence>
<keyword evidence="7" id="KW-0256">Endoplasmic reticulum</keyword>
<dbReference type="InterPro" id="IPR051989">
    <property type="entry name" value="FKBP-like_isomerase"/>
</dbReference>
<dbReference type="PANTHER" id="PTHR46046">
    <property type="entry name" value="PEPTIDYLPROLYL ISOMERASE"/>
    <property type="match status" value="1"/>
</dbReference>
<keyword evidence="4" id="KW-0479">Metal-binding</keyword>
<dbReference type="InterPro" id="IPR002048">
    <property type="entry name" value="EF_hand_dom"/>
</dbReference>
<name>A0A6P6CKD7_PTEVA</name>
<dbReference type="PROSITE" id="PS50222">
    <property type="entry name" value="EF_HAND_2"/>
    <property type="match status" value="1"/>
</dbReference>
<keyword evidence="8" id="KW-0106">Calcium</keyword>
<dbReference type="AlphaFoldDB" id="A0A6P6CKD7"/>
<dbReference type="Gene3D" id="3.10.50.40">
    <property type="match status" value="4"/>
</dbReference>
<proteinExistence type="predicted"/>
<dbReference type="GO" id="GO:0003755">
    <property type="term" value="F:peptidyl-prolyl cis-trans isomerase activity"/>
    <property type="evidence" value="ECO:0007669"/>
    <property type="project" value="UniProtKB-KW"/>
</dbReference>
<evidence type="ECO:0000256" key="1">
    <source>
        <dbReference type="ARBA" id="ARBA00000971"/>
    </source>
</evidence>
<dbReference type="GO" id="GO:0005783">
    <property type="term" value="C:endoplasmic reticulum"/>
    <property type="evidence" value="ECO:0007669"/>
    <property type="project" value="UniProtKB-SubCell"/>
</dbReference>
<dbReference type="Pfam" id="PF00254">
    <property type="entry name" value="FKBP_C"/>
    <property type="match status" value="4"/>
</dbReference>
<feature type="domain" description="EF-hand" evidence="17">
    <location>
        <begin position="604"/>
        <end position="639"/>
    </location>
</feature>
<evidence type="ECO:0000256" key="7">
    <source>
        <dbReference type="ARBA" id="ARBA00022824"/>
    </source>
</evidence>
<feature type="domain" description="PPIase FKBP-type" evidence="16">
    <location>
        <begin position="58"/>
        <end position="146"/>
    </location>
</feature>
<evidence type="ECO:0000259" key="17">
    <source>
        <dbReference type="PROSITE" id="PS50222"/>
    </source>
</evidence>
<dbReference type="GeneID" id="105293686"/>
<protein>
    <recommendedName>
        <fullName evidence="3 13">peptidylprolyl isomerase</fullName>
        <ecNumber evidence="3 13">5.2.1.8</ecNumber>
    </recommendedName>
</protein>
<dbReference type="OrthoDB" id="1902587at2759"/>
<evidence type="ECO:0000256" key="10">
    <source>
        <dbReference type="ARBA" id="ARBA00023180"/>
    </source>
</evidence>
<keyword evidence="5 15" id="KW-0732">Signal</keyword>
<feature type="compositionally biased region" description="Basic and acidic residues" evidence="14">
    <location>
        <begin position="511"/>
        <end position="523"/>
    </location>
</feature>
<dbReference type="EC" id="5.2.1.8" evidence="3 13"/>
<comment type="subcellular location">
    <subcellularLocation>
        <location evidence="2">Endoplasmic reticulum</location>
    </subcellularLocation>
</comment>
<evidence type="ECO:0000256" key="14">
    <source>
        <dbReference type="SAM" id="MobiDB-lite"/>
    </source>
</evidence>
<dbReference type="KEGG" id="pvp:105293686"/>
<evidence type="ECO:0000313" key="18">
    <source>
        <dbReference type="Proteomes" id="UP000515202"/>
    </source>
</evidence>
<feature type="region of interest" description="Disordered" evidence="14">
    <location>
        <begin position="511"/>
        <end position="541"/>
    </location>
</feature>
<evidence type="ECO:0000256" key="2">
    <source>
        <dbReference type="ARBA" id="ARBA00004240"/>
    </source>
</evidence>
<feature type="domain" description="PPIase FKBP-type" evidence="16">
    <location>
        <begin position="170"/>
        <end position="258"/>
    </location>
</feature>
<dbReference type="GO" id="GO:0005509">
    <property type="term" value="F:calcium ion binding"/>
    <property type="evidence" value="ECO:0007669"/>
    <property type="project" value="InterPro"/>
</dbReference>
<keyword evidence="6" id="KW-0677">Repeat</keyword>
<comment type="catalytic activity">
    <reaction evidence="1 13">
        <text>[protein]-peptidylproline (omega=180) = [protein]-peptidylproline (omega=0)</text>
        <dbReference type="Rhea" id="RHEA:16237"/>
        <dbReference type="Rhea" id="RHEA-COMP:10747"/>
        <dbReference type="Rhea" id="RHEA-COMP:10748"/>
        <dbReference type="ChEBI" id="CHEBI:83833"/>
        <dbReference type="ChEBI" id="CHEBI:83834"/>
        <dbReference type="EC" id="5.2.1.8"/>
    </reaction>
</comment>
<evidence type="ECO:0000256" key="15">
    <source>
        <dbReference type="SAM" id="SignalP"/>
    </source>
</evidence>
<evidence type="ECO:0000256" key="8">
    <source>
        <dbReference type="ARBA" id="ARBA00022837"/>
    </source>
</evidence>
<dbReference type="RefSeq" id="XP_023387808.1">
    <property type="nucleotide sequence ID" value="XM_023532040.1"/>
</dbReference>
<evidence type="ECO:0000256" key="9">
    <source>
        <dbReference type="ARBA" id="ARBA00023110"/>
    </source>
</evidence>
<evidence type="ECO:0000259" key="16">
    <source>
        <dbReference type="PROSITE" id="PS50059"/>
    </source>
</evidence>
<feature type="domain" description="PPIase FKBP-type" evidence="16">
    <location>
        <begin position="282"/>
        <end position="369"/>
    </location>
</feature>
<dbReference type="InterPro" id="IPR001179">
    <property type="entry name" value="PPIase_FKBP_dom"/>
</dbReference>
<gene>
    <name evidence="19" type="primary">FKBP9</name>
</gene>
<evidence type="ECO:0000256" key="5">
    <source>
        <dbReference type="ARBA" id="ARBA00022729"/>
    </source>
</evidence>
<keyword evidence="11 13" id="KW-0413">Isomerase</keyword>
<evidence type="ECO:0000256" key="3">
    <source>
        <dbReference type="ARBA" id="ARBA00013194"/>
    </source>
</evidence>
<comment type="function">
    <text evidence="12">PPIases accelerate the folding of proteins during protein synthesis.</text>
</comment>
<keyword evidence="10" id="KW-0325">Glycoprotein</keyword>
<organism evidence="18 19">
    <name type="scientific">Pteropus vampyrus</name>
    <name type="common">Large flying fox</name>
    <dbReference type="NCBI Taxonomy" id="132908"/>
    <lineage>
        <taxon>Eukaryota</taxon>
        <taxon>Metazoa</taxon>
        <taxon>Chordata</taxon>
        <taxon>Craniata</taxon>
        <taxon>Vertebrata</taxon>
        <taxon>Euteleostomi</taxon>
        <taxon>Mammalia</taxon>
        <taxon>Eutheria</taxon>
        <taxon>Laurasiatheria</taxon>
        <taxon>Chiroptera</taxon>
        <taxon>Yinpterochiroptera</taxon>
        <taxon>Pteropodoidea</taxon>
        <taxon>Pteropodidae</taxon>
        <taxon>Pteropodinae</taxon>
        <taxon>Pteropus</taxon>
    </lineage>
</organism>
<keyword evidence="9 13" id="KW-0697">Rotamase</keyword>
<evidence type="ECO:0000256" key="11">
    <source>
        <dbReference type="ARBA" id="ARBA00023235"/>
    </source>
</evidence>
<dbReference type="CTD" id="11328"/>
<evidence type="ECO:0000256" key="6">
    <source>
        <dbReference type="ARBA" id="ARBA00022737"/>
    </source>
</evidence>
<sequence>MAFRARGWRPPPPPLLLLLLWVTGQAAPVAGLGLGSDTELQIERRFVPDECPRTVRSGDFVRYHYVGTFPDGQKFDSSYDRDSTFNVFVGKGQLIVGMDQALVGMCVNERRFVKIPPTLAYGSEGVSGVIPPNSVLHFDVLLMDIWNAEDQVQIHTYFKPPSCPRTIQVSDFVRYHYNGTFLDGTLFDSSHNRMKTYDTYVGIGWLIPGMDKGLLGMCVGEKRVITIPPFLAYGEGGDGKDIPGQASLVFDVALLDLHNPKDGISIENKVVPENCERRSQSGDFLRYHYNGTLLDGTFFDSSYSRNRTFDTYIGQGYVIAGMDEGLLGVCIGEKRRIVVPPHLGYGEEGRGNIPGSAVLVFDIHVIDFHNPADSISVTSHYKPPDCSVLSKKGDYLKYHYNASLLDGTLLDSTWNLGKTYNIVLGSGQVVLGMDMGLREMCVGEKRTVIIPPHLGYGEAGVGKQQSLSREYIQNVAISHHLHLHIFVSCCHVLLDVCEGLPAFAFALHSSRGDPSKHESDHGPLQDSDPAEAPPAPGEKNSGGIAHKALSVLLARTQTLFCSGPGVAFPAAESQGLSCPFSLQFSEYIHAQVASGKGKLAPGFDAEMIVKNMFTNQDRNGDGKVVAEEFKLKDQEAKHDEL</sequence>
<reference evidence="19" key="1">
    <citation type="submission" date="2025-08" db="UniProtKB">
        <authorList>
            <consortium name="RefSeq"/>
        </authorList>
    </citation>
    <scope>IDENTIFICATION</scope>
    <source>
        <tissue evidence="19">Kidney</tissue>
    </source>
</reference>
<dbReference type="InterPro" id="IPR046357">
    <property type="entry name" value="PPIase_dom_sf"/>
</dbReference>
<feature type="signal peptide" evidence="15">
    <location>
        <begin position="1"/>
        <end position="26"/>
    </location>
</feature>
<dbReference type="PROSITE" id="PS50059">
    <property type="entry name" value="FKBP_PPIASE"/>
    <property type="match status" value="4"/>
</dbReference>
<dbReference type="PANTHER" id="PTHR46046:SF2">
    <property type="entry name" value="PEPTIDYL-PROLYL CIS-TRANS ISOMERASE FKBP9"/>
    <property type="match status" value="1"/>
</dbReference>
<feature type="chain" id="PRO_5027833112" description="peptidylprolyl isomerase" evidence="15">
    <location>
        <begin position="27"/>
        <end position="641"/>
    </location>
</feature>
<accession>A0A6P6CKD7</accession>